<dbReference type="AlphaFoldDB" id="A0A2M7G937"/>
<sequence>MNFNTLLNVFFCRSITGRFTGETIEFVLKNPGSPIGPGLGLQDIIRMDIFGWSGSGPVLFKDLGGKVVSNWQGKVSLSKMFYNVGRHYKAVPTASIPGIHPEAYANVIKPGMSSQIQALRPKYVTHERLNLKELCKEINNTMGW</sequence>
<name>A0A2M7G937_9BACT</name>
<proteinExistence type="predicted"/>
<evidence type="ECO:0000313" key="1">
    <source>
        <dbReference type="EMBL" id="PIW18597.1"/>
    </source>
</evidence>
<comment type="caution">
    <text evidence="1">The sequence shown here is derived from an EMBL/GenBank/DDBJ whole genome shotgun (WGS) entry which is preliminary data.</text>
</comment>
<evidence type="ECO:0000313" key="2">
    <source>
        <dbReference type="Proteomes" id="UP000231019"/>
    </source>
</evidence>
<protein>
    <submittedName>
        <fullName evidence="1">Uncharacterized protein</fullName>
    </submittedName>
</protein>
<gene>
    <name evidence="1" type="ORF">COW36_04715</name>
</gene>
<reference evidence="1 2" key="1">
    <citation type="submission" date="2017-09" db="EMBL/GenBank/DDBJ databases">
        <title>Depth-based differentiation of microbial function through sediment-hosted aquifers and enrichment of novel symbionts in the deep terrestrial subsurface.</title>
        <authorList>
            <person name="Probst A.J."/>
            <person name="Ladd B."/>
            <person name="Jarett J.K."/>
            <person name="Geller-Mcgrath D.E."/>
            <person name="Sieber C.M."/>
            <person name="Emerson J.B."/>
            <person name="Anantharaman K."/>
            <person name="Thomas B.C."/>
            <person name="Malmstrom R."/>
            <person name="Stieglmeier M."/>
            <person name="Klingl A."/>
            <person name="Woyke T."/>
            <person name="Ryan C.M."/>
            <person name="Banfield J.F."/>
        </authorList>
    </citation>
    <scope>NUCLEOTIDE SEQUENCE [LARGE SCALE GENOMIC DNA]</scope>
    <source>
        <strain evidence="1">CG17_big_fil_post_rev_8_21_14_2_50_48_46</strain>
    </source>
</reference>
<organism evidence="1 2">
    <name type="scientific">bacterium (Candidatus Blackallbacteria) CG17_big_fil_post_rev_8_21_14_2_50_48_46</name>
    <dbReference type="NCBI Taxonomy" id="2014261"/>
    <lineage>
        <taxon>Bacteria</taxon>
        <taxon>Candidatus Blackallbacteria</taxon>
    </lineage>
</organism>
<accession>A0A2M7G937</accession>
<dbReference type="Proteomes" id="UP000231019">
    <property type="component" value="Unassembled WGS sequence"/>
</dbReference>
<dbReference type="EMBL" id="PFFQ01000012">
    <property type="protein sequence ID" value="PIW18597.1"/>
    <property type="molecule type" value="Genomic_DNA"/>
</dbReference>